<dbReference type="InterPro" id="IPR008969">
    <property type="entry name" value="CarboxyPept-like_regulatory"/>
</dbReference>
<feature type="non-terminal residue" evidence="1">
    <location>
        <position position="110"/>
    </location>
</feature>
<name>A0A382JPK0_9ZZZZ</name>
<reference evidence="1" key="1">
    <citation type="submission" date="2018-05" db="EMBL/GenBank/DDBJ databases">
        <authorList>
            <person name="Lanie J.A."/>
            <person name="Ng W.-L."/>
            <person name="Kazmierczak K.M."/>
            <person name="Andrzejewski T.M."/>
            <person name="Davidsen T.M."/>
            <person name="Wayne K.J."/>
            <person name="Tettelin H."/>
            <person name="Glass J.I."/>
            <person name="Rusch D."/>
            <person name="Podicherti R."/>
            <person name="Tsui H.-C.T."/>
            <person name="Winkler M.E."/>
        </authorList>
    </citation>
    <scope>NUCLEOTIDE SEQUENCE</scope>
</reference>
<accession>A0A382JPK0</accession>
<gene>
    <name evidence="1" type="ORF">METZ01_LOCUS265385</name>
</gene>
<dbReference type="AlphaFoldDB" id="A0A382JPK0"/>
<dbReference type="SUPFAM" id="SSF49464">
    <property type="entry name" value="Carboxypeptidase regulatory domain-like"/>
    <property type="match status" value="1"/>
</dbReference>
<evidence type="ECO:0000313" key="1">
    <source>
        <dbReference type="EMBL" id="SVC12531.1"/>
    </source>
</evidence>
<protein>
    <recommendedName>
        <fullName evidence="2">TonB-dependent receptor plug domain-containing protein</fullName>
    </recommendedName>
</protein>
<organism evidence="1">
    <name type="scientific">marine metagenome</name>
    <dbReference type="NCBI Taxonomy" id="408172"/>
    <lineage>
        <taxon>unclassified sequences</taxon>
        <taxon>metagenomes</taxon>
        <taxon>ecological metagenomes</taxon>
    </lineage>
</organism>
<evidence type="ECO:0008006" key="2">
    <source>
        <dbReference type="Google" id="ProtNLM"/>
    </source>
</evidence>
<sequence>MIEKIRNLIAITFITCTSLYSQSINLTGKITDSQTDDPLIGANVVLSGNGLSTGAATDINGEYYIKDVPLGSYQIKITYIGYSDFNSNLEVSSDSQTFNAQLSISAIQLD</sequence>
<dbReference type="Pfam" id="PF13715">
    <property type="entry name" value="CarbopepD_reg_2"/>
    <property type="match status" value="1"/>
</dbReference>
<dbReference type="EMBL" id="UINC01074889">
    <property type="protein sequence ID" value="SVC12531.1"/>
    <property type="molecule type" value="Genomic_DNA"/>
</dbReference>
<dbReference type="Gene3D" id="2.60.40.1120">
    <property type="entry name" value="Carboxypeptidase-like, regulatory domain"/>
    <property type="match status" value="1"/>
</dbReference>
<proteinExistence type="predicted"/>